<accession>A0ACC0URF7</accession>
<comment type="caution">
    <text evidence="1">The sequence shown here is derived from an EMBL/GenBank/DDBJ whole genome shotgun (WGS) entry which is preliminary data.</text>
</comment>
<reference evidence="1" key="1">
    <citation type="submission" date="2022-10" db="EMBL/GenBank/DDBJ databases">
        <title>Complete Genome of Trichothecium roseum strain YXFP-22015, a Plant Pathogen Isolated from Citrus.</title>
        <authorList>
            <person name="Wang Y."/>
            <person name="Zhu L."/>
        </authorList>
    </citation>
    <scope>NUCLEOTIDE SEQUENCE</scope>
    <source>
        <strain evidence="1">YXFP-22015</strain>
    </source>
</reference>
<evidence type="ECO:0000313" key="2">
    <source>
        <dbReference type="Proteomes" id="UP001163324"/>
    </source>
</evidence>
<name>A0ACC0URF7_9HYPO</name>
<gene>
    <name evidence="1" type="ORF">N3K66_009009</name>
</gene>
<organism evidence="1 2">
    <name type="scientific">Trichothecium roseum</name>
    <dbReference type="NCBI Taxonomy" id="47278"/>
    <lineage>
        <taxon>Eukaryota</taxon>
        <taxon>Fungi</taxon>
        <taxon>Dikarya</taxon>
        <taxon>Ascomycota</taxon>
        <taxon>Pezizomycotina</taxon>
        <taxon>Sordariomycetes</taxon>
        <taxon>Hypocreomycetidae</taxon>
        <taxon>Hypocreales</taxon>
        <taxon>Hypocreales incertae sedis</taxon>
        <taxon>Trichothecium</taxon>
    </lineage>
</organism>
<evidence type="ECO:0000313" key="1">
    <source>
        <dbReference type="EMBL" id="KAI9896109.1"/>
    </source>
</evidence>
<dbReference type="EMBL" id="CM047949">
    <property type="protein sequence ID" value="KAI9896109.1"/>
    <property type="molecule type" value="Genomic_DNA"/>
</dbReference>
<proteinExistence type="predicted"/>
<sequence>MARAFTVLGLAGLSLAGTSSPKRGLIYIPSDAHPEDDAIWTQAGSSLTWYYNYGSQPSDAFAHLSQEQFEFVPMMWGINKDDPGETKWLDEVTAAIDGGRDIKHVLAFNEPDGPAEWGGSDIDPDMAAKAWVANFEPLAERGVKLGLPAVTGAPTGLTWLQDFLAACEEVLGRECTFDFVPVHWYDNFGGLTSHIDERRSIWPDKEIWPTEYAYAHRTLEESQEYYNQTAEKFDSEASIGKYSYFGAFRSDVSNVGPNATFLSAGGELTDIGSWYLGFDATGVIP</sequence>
<protein>
    <submittedName>
        <fullName evidence="1">Uncharacterized protein</fullName>
    </submittedName>
</protein>
<keyword evidence="2" id="KW-1185">Reference proteome</keyword>
<dbReference type="Proteomes" id="UP001163324">
    <property type="component" value="Chromosome 10"/>
</dbReference>